<dbReference type="NCBIfam" id="TIGR00461">
    <property type="entry name" value="gcvP"/>
    <property type="match status" value="1"/>
</dbReference>
<dbReference type="PANTHER" id="PTHR11773:SF1">
    <property type="entry name" value="GLYCINE DEHYDROGENASE (DECARBOXYLATING), MITOCHONDRIAL"/>
    <property type="match status" value="1"/>
</dbReference>
<evidence type="ECO:0000256" key="10">
    <source>
        <dbReference type="SAM" id="MobiDB-lite"/>
    </source>
</evidence>
<comment type="catalytic activity">
    <reaction evidence="7 8">
        <text>N(6)-[(R)-lipoyl]-L-lysyl-[glycine-cleavage complex H protein] + glycine + H(+) = N(6)-[(R)-S(8)-aminomethyldihydrolipoyl]-L-lysyl-[glycine-cleavage complex H protein] + CO2</text>
        <dbReference type="Rhea" id="RHEA:24304"/>
        <dbReference type="Rhea" id="RHEA-COMP:10494"/>
        <dbReference type="Rhea" id="RHEA-COMP:10495"/>
        <dbReference type="ChEBI" id="CHEBI:15378"/>
        <dbReference type="ChEBI" id="CHEBI:16526"/>
        <dbReference type="ChEBI" id="CHEBI:57305"/>
        <dbReference type="ChEBI" id="CHEBI:83099"/>
        <dbReference type="ChEBI" id="CHEBI:83143"/>
        <dbReference type="EC" id="1.4.4.2"/>
    </reaction>
</comment>
<dbReference type="FunFam" id="3.90.1150.10:FF:000007">
    <property type="entry name" value="Glycine dehydrogenase (decarboxylating), mitochondrial"/>
    <property type="match status" value="1"/>
</dbReference>
<gene>
    <name evidence="8 13" type="primary">gcvP</name>
    <name evidence="13" type="ORF">H0E84_08415</name>
</gene>
<evidence type="ECO:0000259" key="12">
    <source>
        <dbReference type="Pfam" id="PF21478"/>
    </source>
</evidence>
<dbReference type="FunFam" id="3.40.640.10:FF:000007">
    <property type="entry name" value="glycine dehydrogenase (Decarboxylating), mitochondrial"/>
    <property type="match status" value="1"/>
</dbReference>
<comment type="cofactor">
    <cofactor evidence="1 8 9">
        <name>pyridoxal 5'-phosphate</name>
        <dbReference type="ChEBI" id="CHEBI:597326"/>
    </cofactor>
</comment>
<evidence type="ECO:0000256" key="1">
    <source>
        <dbReference type="ARBA" id="ARBA00001933"/>
    </source>
</evidence>
<evidence type="ECO:0000256" key="6">
    <source>
        <dbReference type="ARBA" id="ARBA00023002"/>
    </source>
</evidence>
<dbReference type="GO" id="GO:0016594">
    <property type="term" value="F:glycine binding"/>
    <property type="evidence" value="ECO:0007669"/>
    <property type="project" value="TreeGrafter"/>
</dbReference>
<feature type="domain" description="Glycine cleavage system P-protein N-terminal" evidence="11">
    <location>
        <begin position="19"/>
        <end position="436"/>
    </location>
</feature>
<dbReference type="SUPFAM" id="SSF53383">
    <property type="entry name" value="PLP-dependent transferases"/>
    <property type="match status" value="2"/>
</dbReference>
<evidence type="ECO:0000256" key="9">
    <source>
        <dbReference type="PIRSR" id="PIRSR603437-50"/>
    </source>
</evidence>
<evidence type="ECO:0000313" key="14">
    <source>
        <dbReference type="Proteomes" id="UP000578091"/>
    </source>
</evidence>
<dbReference type="EMBL" id="JACCKA010000054">
    <property type="protein sequence ID" value="NZA26408.1"/>
    <property type="molecule type" value="Genomic_DNA"/>
</dbReference>
<name>A0A853JCT5_9GAMM</name>
<comment type="subunit">
    <text evidence="4 8">The glycine cleavage system is composed of four proteins: P, T, L and H.</text>
</comment>
<keyword evidence="6 8" id="KW-0560">Oxidoreductase</keyword>
<dbReference type="Proteomes" id="UP000578091">
    <property type="component" value="Unassembled WGS sequence"/>
</dbReference>
<dbReference type="GO" id="GO:0005960">
    <property type="term" value="C:glycine cleavage complex"/>
    <property type="evidence" value="ECO:0007669"/>
    <property type="project" value="TreeGrafter"/>
</dbReference>
<dbReference type="InterPro" id="IPR020581">
    <property type="entry name" value="GDC_P"/>
</dbReference>
<feature type="domain" description="Glycine dehydrogenase C-terminal" evidence="12">
    <location>
        <begin position="825"/>
        <end position="946"/>
    </location>
</feature>
<dbReference type="CDD" id="cd00613">
    <property type="entry name" value="GDC-P"/>
    <property type="match status" value="2"/>
</dbReference>
<dbReference type="InterPro" id="IPR015421">
    <property type="entry name" value="PyrdxlP-dep_Trfase_major"/>
</dbReference>
<accession>A0A853JCT5</accession>
<dbReference type="InterPro" id="IPR049315">
    <property type="entry name" value="GDC-P_N"/>
</dbReference>
<evidence type="ECO:0000259" key="11">
    <source>
        <dbReference type="Pfam" id="PF02347"/>
    </source>
</evidence>
<organism evidence="13 14">
    <name type="scientific">Luteimonas salinisoli</name>
    <dbReference type="NCBI Taxonomy" id="2752307"/>
    <lineage>
        <taxon>Bacteria</taxon>
        <taxon>Pseudomonadati</taxon>
        <taxon>Pseudomonadota</taxon>
        <taxon>Gammaproteobacteria</taxon>
        <taxon>Lysobacterales</taxon>
        <taxon>Lysobacteraceae</taxon>
        <taxon>Luteimonas</taxon>
    </lineage>
</organism>
<dbReference type="EC" id="1.4.4.2" evidence="8"/>
<feature type="modified residue" description="N6-(pyridoxal phosphate)lysine" evidence="8 9">
    <location>
        <position position="702"/>
    </location>
</feature>
<dbReference type="InterPro" id="IPR015424">
    <property type="entry name" value="PyrdxlP-dep_Trfase"/>
</dbReference>
<evidence type="ECO:0000256" key="2">
    <source>
        <dbReference type="ARBA" id="ARBA00003788"/>
    </source>
</evidence>
<evidence type="ECO:0000256" key="8">
    <source>
        <dbReference type="HAMAP-Rule" id="MF_00711"/>
    </source>
</evidence>
<comment type="function">
    <text evidence="2 8">The glycine cleavage system catalyzes the degradation of glycine. The P protein binds the alpha-amino group of glycine through its pyridoxal phosphate cofactor; CO(2) is released and the remaining methylamine moiety is then transferred to the lipoamide cofactor of the H protein.</text>
</comment>
<proteinExistence type="inferred from homology"/>
<dbReference type="Gene3D" id="3.40.640.10">
    <property type="entry name" value="Type I PLP-dependent aspartate aminotransferase-like (Major domain)"/>
    <property type="match status" value="2"/>
</dbReference>
<feature type="region of interest" description="Disordered" evidence="10">
    <location>
        <begin position="735"/>
        <end position="791"/>
    </location>
</feature>
<protein>
    <recommendedName>
        <fullName evidence="8">Glycine dehydrogenase (decarboxylating)</fullName>
        <ecNumber evidence="8">1.4.4.2</ecNumber>
    </recommendedName>
    <alternativeName>
        <fullName evidence="8">Glycine cleavage system P-protein</fullName>
    </alternativeName>
    <alternativeName>
        <fullName evidence="8">Glycine decarboxylase</fullName>
    </alternativeName>
    <alternativeName>
        <fullName evidence="8">Glycine dehydrogenase (aminomethyl-transferring)</fullName>
    </alternativeName>
</protein>
<dbReference type="PANTHER" id="PTHR11773">
    <property type="entry name" value="GLYCINE DEHYDROGENASE, DECARBOXYLATING"/>
    <property type="match status" value="1"/>
</dbReference>
<evidence type="ECO:0000256" key="4">
    <source>
        <dbReference type="ARBA" id="ARBA00011690"/>
    </source>
</evidence>
<dbReference type="InterPro" id="IPR015422">
    <property type="entry name" value="PyrdxlP-dep_Trfase_small"/>
</dbReference>
<evidence type="ECO:0000313" key="13">
    <source>
        <dbReference type="EMBL" id="NZA26408.1"/>
    </source>
</evidence>
<dbReference type="GO" id="GO:0005829">
    <property type="term" value="C:cytosol"/>
    <property type="evidence" value="ECO:0007669"/>
    <property type="project" value="TreeGrafter"/>
</dbReference>
<dbReference type="GO" id="GO:0004375">
    <property type="term" value="F:glycine dehydrogenase (decarboxylating) activity"/>
    <property type="evidence" value="ECO:0007669"/>
    <property type="project" value="UniProtKB-EC"/>
</dbReference>
<dbReference type="AlphaFoldDB" id="A0A853JCT5"/>
<dbReference type="HAMAP" id="MF_00711">
    <property type="entry name" value="GcvP"/>
    <property type="match status" value="1"/>
</dbReference>
<dbReference type="InterPro" id="IPR049316">
    <property type="entry name" value="GDC-P_C"/>
</dbReference>
<keyword evidence="5 8" id="KW-0663">Pyridoxal phosphate</keyword>
<evidence type="ECO:0000256" key="3">
    <source>
        <dbReference type="ARBA" id="ARBA00010756"/>
    </source>
</evidence>
<dbReference type="InterPro" id="IPR003437">
    <property type="entry name" value="GcvP"/>
</dbReference>
<dbReference type="FunFam" id="3.40.640.10:FF:000005">
    <property type="entry name" value="Glycine dehydrogenase (decarboxylating), mitochondrial"/>
    <property type="match status" value="1"/>
</dbReference>
<comment type="caution">
    <text evidence="13">The sequence shown here is derived from an EMBL/GenBank/DDBJ whole genome shotgun (WGS) entry which is preliminary data.</text>
</comment>
<feature type="domain" description="Glycine cleavage system P-protein N-terminal" evidence="11">
    <location>
        <begin position="446"/>
        <end position="730"/>
    </location>
</feature>
<dbReference type="GO" id="GO:0019464">
    <property type="term" value="P:glycine decarboxylation via glycine cleavage system"/>
    <property type="evidence" value="ECO:0007669"/>
    <property type="project" value="UniProtKB-UniRule"/>
</dbReference>
<dbReference type="Pfam" id="PF21478">
    <property type="entry name" value="GcvP2_C"/>
    <property type="match status" value="1"/>
</dbReference>
<sequence>MSQSTSLRSLEQHDAFIARHIGPNDAEIARMLEAVGFDSLESLTDAIVPGSIRTRDPLDLPESVTEEEALARIRQVADRNRVFRSFIGQGYHGTHTPNVILRNILENPAWYTAYTPYQAEISQGRLEALINFQTMCADLTGMEIANASLLDEATAAAEAMTLARRMSKAKSQAFFVSAGVHPQTIEVLRTRAEPLGIELLVGDDDRAAEADAFGVLLQYPDTFGRAKDHAALAEAVHARQGVVCVAVDLLALTLLKAPGEWGADIVVGNTQRFGVPFGFGGPHAAFMACRDAYKRSMPGRLIGVSIDAEGNPAYRLALQTREQHIRREKATSNICTAQVLLAVMASMYAVYHGPEGLLRIARRTHRFAAILAAALREAGVDVGGDFFDTLHVTGIDAGRLHARAAEARINLRHIDAGSLGISLDETTTREDVIRLAGLFGIELGDLDALDAATADALPAALLRTSAFLAHPVFNTHHSEHELLRYLRMLADRDLALDRTMIPLGSCTMKLNATAEMIPVTWPEFANIHPLAPAGQAQGYRELIEGLEAMLAACTGYDNVSLQPNSGAQGEYAGLLAIRAWHRARGEDQRDICLIPESAHGTNPASAQLCGMKVVVTRCDKDGNVDVADIRAKAEQYSERLAAIMMTYPSTHGVFEEDVVEICEVVHRHGGQVYTDGANLNAILGLAQPGRWGSDVSHLNLHKTFCIPHGGGGPGVGPCAVKSHLAPYLPGAFPLSPAMGDGHDGRPRPPSADGDAEGVGTGPGPQAERGVRQNAGIPEPRDINPDPTAGVGQGGMVSAATYGSASILPISWMYITLMGRDGLRKASQVAMLNANYVSRRLADHYPTLYSGRNGLVAHECILDLRPIKDATGISAEDVAKRLIDFGFHAPTLSFPVAGTLMVEPTESESLHELDRFCDAMIEIREEIRAIEDGRLDRDDNPLKHAPHTAAMVAGSEWTHAYPRELAAFPLAVLRQVKYWPPVARVDNVYGDKNVMCACIPVDAYREEDAQA</sequence>
<dbReference type="Pfam" id="PF02347">
    <property type="entry name" value="GDC-P"/>
    <property type="match status" value="2"/>
</dbReference>
<evidence type="ECO:0000256" key="7">
    <source>
        <dbReference type="ARBA" id="ARBA00049026"/>
    </source>
</evidence>
<dbReference type="Gene3D" id="3.90.1150.10">
    <property type="entry name" value="Aspartate Aminotransferase, domain 1"/>
    <property type="match status" value="2"/>
</dbReference>
<keyword evidence="14" id="KW-1185">Reference proteome</keyword>
<reference evidence="13 14" key="1">
    <citation type="submission" date="2020-07" db="EMBL/GenBank/DDBJ databases">
        <title>Luteimonas sp. SJ-92.</title>
        <authorList>
            <person name="Huang X.-X."/>
            <person name="Xu L."/>
            <person name="Sun J.-Q."/>
        </authorList>
    </citation>
    <scope>NUCLEOTIDE SEQUENCE [LARGE SCALE GENOMIC DNA]</scope>
    <source>
        <strain evidence="13 14">SJ-92</strain>
    </source>
</reference>
<comment type="similarity">
    <text evidence="3 8">Belongs to the GcvP family.</text>
</comment>
<dbReference type="GO" id="GO:0030170">
    <property type="term" value="F:pyridoxal phosphate binding"/>
    <property type="evidence" value="ECO:0007669"/>
    <property type="project" value="TreeGrafter"/>
</dbReference>
<evidence type="ECO:0000256" key="5">
    <source>
        <dbReference type="ARBA" id="ARBA00022898"/>
    </source>
</evidence>